<feature type="non-terminal residue" evidence="1">
    <location>
        <position position="1"/>
    </location>
</feature>
<sequence length="214" mass="24595">EAAMRLASFHISEKNPGVKRLPIHLPGRQYGQMPRKNGTESDGTLLVRYLARPRHPELDNMTYVEFGSKCRLEKHDPDVDLHPLQVLEDEYPERPRMRIRFYNLNHVGVCRIQMVYPRHGDVFYLRALLLHRTARDWIDLRTINGVVHGTYQEAARAMGLFDNRDEGIMAFEELLESGAPPAQLRWIFAVLAVEGSPALTIWEAHECALSADIK</sequence>
<evidence type="ECO:0000313" key="1">
    <source>
        <dbReference type="EMBL" id="KAJ7362946.1"/>
    </source>
</evidence>
<comment type="caution">
    <text evidence="1">The sequence shown here is derived from an EMBL/GenBank/DDBJ whole genome shotgun (WGS) entry which is preliminary data.</text>
</comment>
<organism evidence="1 2">
    <name type="scientific">Mycena albidolilacea</name>
    <dbReference type="NCBI Taxonomy" id="1033008"/>
    <lineage>
        <taxon>Eukaryota</taxon>
        <taxon>Fungi</taxon>
        <taxon>Dikarya</taxon>
        <taxon>Basidiomycota</taxon>
        <taxon>Agaricomycotina</taxon>
        <taxon>Agaricomycetes</taxon>
        <taxon>Agaricomycetidae</taxon>
        <taxon>Agaricales</taxon>
        <taxon>Marasmiineae</taxon>
        <taxon>Mycenaceae</taxon>
        <taxon>Mycena</taxon>
    </lineage>
</organism>
<name>A0AAD7AMV5_9AGAR</name>
<feature type="non-terminal residue" evidence="1">
    <location>
        <position position="214"/>
    </location>
</feature>
<reference evidence="1" key="1">
    <citation type="submission" date="2023-03" db="EMBL/GenBank/DDBJ databases">
        <title>Massive genome expansion in bonnet fungi (Mycena s.s.) driven by repeated elements and novel gene families across ecological guilds.</title>
        <authorList>
            <consortium name="Lawrence Berkeley National Laboratory"/>
            <person name="Harder C.B."/>
            <person name="Miyauchi S."/>
            <person name="Viragh M."/>
            <person name="Kuo A."/>
            <person name="Thoen E."/>
            <person name="Andreopoulos B."/>
            <person name="Lu D."/>
            <person name="Skrede I."/>
            <person name="Drula E."/>
            <person name="Henrissat B."/>
            <person name="Morin E."/>
            <person name="Kohler A."/>
            <person name="Barry K."/>
            <person name="LaButti K."/>
            <person name="Morin E."/>
            <person name="Salamov A."/>
            <person name="Lipzen A."/>
            <person name="Mereny Z."/>
            <person name="Hegedus B."/>
            <person name="Baldrian P."/>
            <person name="Stursova M."/>
            <person name="Weitz H."/>
            <person name="Taylor A."/>
            <person name="Grigoriev I.V."/>
            <person name="Nagy L.G."/>
            <person name="Martin F."/>
            <person name="Kauserud H."/>
        </authorList>
    </citation>
    <scope>NUCLEOTIDE SEQUENCE</scope>
    <source>
        <strain evidence="1">CBHHK002</strain>
    </source>
</reference>
<evidence type="ECO:0000313" key="2">
    <source>
        <dbReference type="Proteomes" id="UP001218218"/>
    </source>
</evidence>
<protein>
    <submittedName>
        <fullName evidence="1">Uncharacterized protein</fullName>
    </submittedName>
</protein>
<proteinExistence type="predicted"/>
<gene>
    <name evidence="1" type="ORF">DFH08DRAFT_1025440</name>
</gene>
<keyword evidence="2" id="KW-1185">Reference proteome</keyword>
<dbReference type="Proteomes" id="UP001218218">
    <property type="component" value="Unassembled WGS sequence"/>
</dbReference>
<accession>A0AAD7AMV5</accession>
<dbReference type="AlphaFoldDB" id="A0AAD7AMV5"/>
<dbReference type="EMBL" id="JARIHO010000004">
    <property type="protein sequence ID" value="KAJ7362946.1"/>
    <property type="molecule type" value="Genomic_DNA"/>
</dbReference>